<keyword evidence="3" id="KW-1133">Transmembrane helix</keyword>
<keyword evidence="3" id="KW-0472">Membrane</keyword>
<accession>A0AAU8LR55</accession>
<dbReference type="CDD" id="cd03401">
    <property type="entry name" value="SPFH_prohibitin"/>
    <property type="match status" value="1"/>
</dbReference>
<keyword evidence="3" id="KW-0812">Transmembrane</keyword>
<feature type="transmembrane region" description="Helical" evidence="3">
    <location>
        <begin position="28"/>
        <end position="46"/>
    </location>
</feature>
<reference evidence="5" key="1">
    <citation type="journal article" date="2024" name="Syst. Appl. Microbiol.">
        <title>First single-strain enrichments of Electrothrix cable bacteria, description of E. aestuarii sp. nov. and E. rattekaaiensis sp. nov., and proposal of a cable bacteria taxonomy following the rules of the SeqCode.</title>
        <authorList>
            <person name="Plum-Jensen L.E."/>
            <person name="Schramm A."/>
            <person name="Marshall I.P.G."/>
        </authorList>
    </citation>
    <scope>NUCLEOTIDE SEQUENCE</scope>
    <source>
        <strain evidence="5">Rat1</strain>
    </source>
</reference>
<feature type="domain" description="Band 7" evidence="4">
    <location>
        <begin position="48"/>
        <end position="211"/>
    </location>
</feature>
<dbReference type="InterPro" id="IPR000163">
    <property type="entry name" value="Prohibitin"/>
</dbReference>
<evidence type="ECO:0000256" key="1">
    <source>
        <dbReference type="ARBA" id="ARBA00004167"/>
    </source>
</evidence>
<comment type="subcellular location">
    <subcellularLocation>
        <location evidence="1">Membrane</location>
        <topology evidence="1">Single-pass membrane protein</topology>
    </subcellularLocation>
</comment>
<evidence type="ECO:0000259" key="4">
    <source>
        <dbReference type="SMART" id="SM00244"/>
    </source>
</evidence>
<name>A0AAU8LR55_9BACT</name>
<dbReference type="SUPFAM" id="SSF117892">
    <property type="entry name" value="Band 7/SPFH domain"/>
    <property type="match status" value="1"/>
</dbReference>
<evidence type="ECO:0000256" key="3">
    <source>
        <dbReference type="SAM" id="Phobius"/>
    </source>
</evidence>
<dbReference type="Gene3D" id="3.30.479.30">
    <property type="entry name" value="Band 7 domain"/>
    <property type="match status" value="1"/>
</dbReference>
<evidence type="ECO:0000256" key="2">
    <source>
        <dbReference type="SAM" id="MobiDB-lite"/>
    </source>
</evidence>
<dbReference type="Pfam" id="PF01145">
    <property type="entry name" value="Band_7"/>
    <property type="match status" value="1"/>
</dbReference>
<organism evidence="5">
    <name type="scientific">Candidatus Electrothrix aestuarii</name>
    <dbReference type="NCBI Taxonomy" id="3062594"/>
    <lineage>
        <taxon>Bacteria</taxon>
        <taxon>Pseudomonadati</taxon>
        <taxon>Thermodesulfobacteriota</taxon>
        <taxon>Desulfobulbia</taxon>
        <taxon>Desulfobulbales</taxon>
        <taxon>Desulfobulbaceae</taxon>
        <taxon>Candidatus Electrothrix</taxon>
    </lineage>
</organism>
<dbReference type="PANTHER" id="PTHR23222:SF0">
    <property type="entry name" value="PROHIBITIN 1"/>
    <property type="match status" value="1"/>
</dbReference>
<dbReference type="AlphaFoldDB" id="A0AAU8LR55"/>
<dbReference type="KEGG" id="eaj:Q3M24_13945"/>
<dbReference type="PANTHER" id="PTHR23222">
    <property type="entry name" value="PROHIBITIN"/>
    <property type="match status" value="1"/>
</dbReference>
<dbReference type="InterPro" id="IPR036013">
    <property type="entry name" value="Band_7/SPFH_dom_sf"/>
</dbReference>
<dbReference type="GO" id="GO:0016020">
    <property type="term" value="C:membrane"/>
    <property type="evidence" value="ECO:0007669"/>
    <property type="project" value="UniProtKB-SubCell"/>
</dbReference>
<proteinExistence type="predicted"/>
<feature type="compositionally biased region" description="Basic and acidic residues" evidence="2">
    <location>
        <begin position="305"/>
        <end position="317"/>
    </location>
</feature>
<feature type="region of interest" description="Disordered" evidence="2">
    <location>
        <begin position="300"/>
        <end position="356"/>
    </location>
</feature>
<protein>
    <submittedName>
        <fullName evidence="5">Prohibitin family protein</fullName>
    </submittedName>
</protein>
<dbReference type="SMART" id="SM00244">
    <property type="entry name" value="PHB"/>
    <property type="match status" value="1"/>
</dbReference>
<evidence type="ECO:0000313" key="5">
    <source>
        <dbReference type="EMBL" id="XCN71413.1"/>
    </source>
</evidence>
<dbReference type="InterPro" id="IPR001107">
    <property type="entry name" value="Band_7"/>
</dbReference>
<dbReference type="EMBL" id="CP159373">
    <property type="protein sequence ID" value="XCN71413.1"/>
    <property type="molecule type" value="Genomic_DNA"/>
</dbReference>
<sequence length="356" mass="40267">MFFKKKSHQSQRKATWWQRLCFSCRNKWPYWLLLSIGLGLLFFVFWKRIVIWIDTGEGGVLYRPLQGGTVTDQVFTEGVHLLMPYNRMTHYNTRIQIIRHEFDVLTNRGLPVNLKIAVRYRPIFELLGVLHQRVGPDYPNKIILPQIESVLRKGLGTHSPEEIYTNKNLLLTGLVRRAIEEIGRKFVIVDDIIIREVKLPPGVKKAIEDKLVEEQRFLSYNFRLQAEKQEAERKRIESGGIRDYAENIAATMSEKVLRWHGVQATLKLAESPNAKVVVIGGGKDGLPLVLNAGEWPGAGAASAEMTEKSSGAEEEQAKATNLARPAQANAAQPSVNRPETEQKAAQPLFPLPQNGN</sequence>
<gene>
    <name evidence="5" type="ORF">Q3M24_13945</name>
</gene>
<reference evidence="5" key="2">
    <citation type="submission" date="2024-06" db="EMBL/GenBank/DDBJ databases">
        <authorList>
            <person name="Plum-Jensen L.E."/>
            <person name="Schramm A."/>
            <person name="Marshall I.P.G."/>
        </authorList>
    </citation>
    <scope>NUCLEOTIDE SEQUENCE</scope>
    <source>
        <strain evidence="5">Rat1</strain>
    </source>
</reference>